<dbReference type="GO" id="GO:0003735">
    <property type="term" value="F:structural constituent of ribosome"/>
    <property type="evidence" value="ECO:0007669"/>
    <property type="project" value="InterPro"/>
</dbReference>
<accession>A0A2K1QPF3</accession>
<feature type="region of interest" description="Disordered" evidence="6">
    <location>
        <begin position="176"/>
        <end position="197"/>
    </location>
</feature>
<dbReference type="InterPro" id="IPR037147">
    <property type="entry name" value="Ribosomal_bL28_sf"/>
</dbReference>
<dbReference type="STRING" id="2082308.A0A2K1QPF3"/>
<dbReference type="FunCoup" id="A0A2K1QPF3">
    <property type="interactions" value="186"/>
</dbReference>
<dbReference type="PANTHER" id="PTHR13528:SF2">
    <property type="entry name" value="LARGE RIBOSOMAL SUBUNIT PROTEIN BL28M"/>
    <property type="match status" value="1"/>
</dbReference>
<evidence type="ECO:0000256" key="6">
    <source>
        <dbReference type="SAM" id="MobiDB-lite"/>
    </source>
</evidence>
<sequence>MGSFNISRCFQGLRQQFRTFSFTHARTWKSHDNALADRHAEVPPYPYGPAKWYKQSNKGLYGAQMIRFGNNVGEKSKRRSRRAWHPNLITRNLKSNILGRTVSVKMTTRVLRTVDKIGGIDAYLLGSKPSRIRDLGMEGWKLRCELLSSRAYRRLAVGEQKALRQVSEQKLELADQELGEASSMSAESSSEQHLASS</sequence>
<evidence type="ECO:0000313" key="7">
    <source>
        <dbReference type="EMBL" id="PNS16829.1"/>
    </source>
</evidence>
<keyword evidence="3" id="KW-0687">Ribonucleoprotein</keyword>
<dbReference type="EMBL" id="NKHZ01000055">
    <property type="protein sequence ID" value="PNS16829.1"/>
    <property type="molecule type" value="Genomic_DNA"/>
</dbReference>
<proteinExistence type="inferred from homology"/>
<comment type="function">
    <text evidence="5">Component of the mitochondrial ribosome (mitoribosome), a dedicated translation machinery responsible for the synthesis of mitochondrial genome-encoded proteins, including at least some of the essential transmembrane subunits of the mitochondrial respiratory chain. The mitoribosomes are attached to the mitochondrial inner membrane and translation products are cotranslationally integrated into the membrane.</text>
</comment>
<dbReference type="AlphaFoldDB" id="A0A2K1QPF3"/>
<evidence type="ECO:0000313" key="8">
    <source>
        <dbReference type="Proteomes" id="UP000243797"/>
    </source>
</evidence>
<feature type="compositionally biased region" description="Low complexity" evidence="6">
    <location>
        <begin position="180"/>
        <end position="191"/>
    </location>
</feature>
<protein>
    <recommendedName>
        <fullName evidence="4">Large ribosomal subunit protein bL28m</fullName>
    </recommendedName>
</protein>
<reference evidence="7 8" key="1">
    <citation type="submission" date="2017-06" db="EMBL/GenBank/DDBJ databases">
        <title>Draft genome sequence of a variant of Elsinoe murrayae.</title>
        <authorList>
            <person name="Cheng Q."/>
        </authorList>
    </citation>
    <scope>NUCLEOTIDE SEQUENCE [LARGE SCALE GENOMIC DNA]</scope>
    <source>
        <strain evidence="7 8">CQ-2017a</strain>
    </source>
</reference>
<dbReference type="Proteomes" id="UP000243797">
    <property type="component" value="Unassembled WGS sequence"/>
</dbReference>
<dbReference type="GO" id="GO:0005762">
    <property type="term" value="C:mitochondrial large ribosomal subunit"/>
    <property type="evidence" value="ECO:0007669"/>
    <property type="project" value="TreeGrafter"/>
</dbReference>
<comment type="similarity">
    <text evidence="1">Belongs to the bacterial ribosomal protein bL28 family.</text>
</comment>
<dbReference type="FunFam" id="2.30.170.40:FF:000003">
    <property type="entry name" value="54S ribosomal protein L24"/>
    <property type="match status" value="1"/>
</dbReference>
<organism evidence="7 8">
    <name type="scientific">Sphaceloma murrayae</name>
    <dbReference type="NCBI Taxonomy" id="2082308"/>
    <lineage>
        <taxon>Eukaryota</taxon>
        <taxon>Fungi</taxon>
        <taxon>Dikarya</taxon>
        <taxon>Ascomycota</taxon>
        <taxon>Pezizomycotina</taxon>
        <taxon>Dothideomycetes</taxon>
        <taxon>Dothideomycetidae</taxon>
        <taxon>Myriangiales</taxon>
        <taxon>Elsinoaceae</taxon>
        <taxon>Sphaceloma</taxon>
    </lineage>
</organism>
<dbReference type="SUPFAM" id="SSF143800">
    <property type="entry name" value="L28p-like"/>
    <property type="match status" value="1"/>
</dbReference>
<dbReference type="InterPro" id="IPR026569">
    <property type="entry name" value="Ribosomal_bL28"/>
</dbReference>
<keyword evidence="8" id="KW-1185">Reference proteome</keyword>
<gene>
    <name evidence="7" type="ORF">CAC42_4793</name>
</gene>
<dbReference type="PANTHER" id="PTHR13528">
    <property type="entry name" value="39S RIBOSOMAL PROTEIN L28, MITOCHONDRIAL"/>
    <property type="match status" value="1"/>
</dbReference>
<dbReference type="InterPro" id="IPR034704">
    <property type="entry name" value="Ribosomal_bL28/bL31-like_sf"/>
</dbReference>
<comment type="caution">
    <text evidence="7">The sequence shown here is derived from an EMBL/GenBank/DDBJ whole genome shotgun (WGS) entry which is preliminary data.</text>
</comment>
<name>A0A2K1QPF3_9PEZI</name>
<evidence type="ECO:0000256" key="2">
    <source>
        <dbReference type="ARBA" id="ARBA00022980"/>
    </source>
</evidence>
<evidence type="ECO:0000256" key="4">
    <source>
        <dbReference type="ARBA" id="ARBA00035269"/>
    </source>
</evidence>
<keyword evidence="2 7" id="KW-0689">Ribosomal protein</keyword>
<dbReference type="Pfam" id="PF00830">
    <property type="entry name" value="Ribosomal_L28"/>
    <property type="match status" value="1"/>
</dbReference>
<dbReference type="InParanoid" id="A0A2K1QPF3"/>
<evidence type="ECO:0000256" key="3">
    <source>
        <dbReference type="ARBA" id="ARBA00023274"/>
    </source>
</evidence>
<dbReference type="OrthoDB" id="361870at2759"/>
<evidence type="ECO:0000256" key="1">
    <source>
        <dbReference type="ARBA" id="ARBA00008760"/>
    </source>
</evidence>
<dbReference type="Gene3D" id="2.30.170.40">
    <property type="entry name" value="Ribosomal protein L28/L24"/>
    <property type="match status" value="1"/>
</dbReference>
<evidence type="ECO:0000256" key="5">
    <source>
        <dbReference type="ARBA" id="ARBA00037226"/>
    </source>
</evidence>